<keyword evidence="5" id="KW-0479">Metal-binding</keyword>
<evidence type="ECO:0000313" key="11">
    <source>
        <dbReference type="EMBL" id="GFG28526.1"/>
    </source>
</evidence>
<evidence type="ECO:0000256" key="5">
    <source>
        <dbReference type="ARBA" id="ARBA00022723"/>
    </source>
</evidence>
<dbReference type="GO" id="GO:0016485">
    <property type="term" value="P:protein processing"/>
    <property type="evidence" value="ECO:0007669"/>
    <property type="project" value="TreeGrafter"/>
</dbReference>
<dbReference type="SUPFAM" id="SSF49464">
    <property type="entry name" value="Carboxypeptidase regulatory domain-like"/>
    <property type="match status" value="1"/>
</dbReference>
<protein>
    <recommendedName>
        <fullName evidence="10">Peptidase M14 domain-containing protein</fullName>
    </recommendedName>
</protein>
<feature type="active site" description="Proton donor/acceptor" evidence="9">
    <location>
        <position position="300"/>
    </location>
</feature>
<evidence type="ECO:0000256" key="1">
    <source>
        <dbReference type="ARBA" id="ARBA00001947"/>
    </source>
</evidence>
<comment type="cofactor">
    <cofactor evidence="1">
        <name>Zn(2+)</name>
        <dbReference type="ChEBI" id="CHEBI:29105"/>
    </cofactor>
</comment>
<name>A0A6L2P8C2_COPFO</name>
<evidence type="ECO:0000256" key="2">
    <source>
        <dbReference type="ARBA" id="ARBA00005988"/>
    </source>
</evidence>
<keyword evidence="12" id="KW-1185">Reference proteome</keyword>
<dbReference type="GO" id="GO:0005615">
    <property type="term" value="C:extracellular space"/>
    <property type="evidence" value="ECO:0007669"/>
    <property type="project" value="TreeGrafter"/>
</dbReference>
<dbReference type="Gene3D" id="2.60.40.1120">
    <property type="entry name" value="Carboxypeptidase-like, regulatory domain"/>
    <property type="match status" value="1"/>
</dbReference>
<dbReference type="AlphaFoldDB" id="A0A6L2P8C2"/>
<dbReference type="GO" id="GO:0004181">
    <property type="term" value="F:metallocarboxypeptidase activity"/>
    <property type="evidence" value="ECO:0007669"/>
    <property type="project" value="InterPro"/>
</dbReference>
<dbReference type="EMBL" id="BLKM01003351">
    <property type="protein sequence ID" value="GFG28526.1"/>
    <property type="molecule type" value="Genomic_DNA"/>
</dbReference>
<dbReference type="InterPro" id="IPR008969">
    <property type="entry name" value="CarboxyPept-like_regulatory"/>
</dbReference>
<dbReference type="GO" id="GO:0006518">
    <property type="term" value="P:peptide metabolic process"/>
    <property type="evidence" value="ECO:0007669"/>
    <property type="project" value="TreeGrafter"/>
</dbReference>
<proteinExistence type="inferred from homology"/>
<feature type="domain" description="Peptidase M14" evidence="10">
    <location>
        <begin position="29"/>
        <end position="330"/>
    </location>
</feature>
<keyword evidence="4" id="KW-0645">Protease</keyword>
<organism evidence="11 12">
    <name type="scientific">Coptotermes formosanus</name>
    <name type="common">Formosan subterranean termite</name>
    <dbReference type="NCBI Taxonomy" id="36987"/>
    <lineage>
        <taxon>Eukaryota</taxon>
        <taxon>Metazoa</taxon>
        <taxon>Ecdysozoa</taxon>
        <taxon>Arthropoda</taxon>
        <taxon>Hexapoda</taxon>
        <taxon>Insecta</taxon>
        <taxon>Pterygota</taxon>
        <taxon>Neoptera</taxon>
        <taxon>Polyneoptera</taxon>
        <taxon>Dictyoptera</taxon>
        <taxon>Blattodea</taxon>
        <taxon>Blattoidea</taxon>
        <taxon>Termitoidae</taxon>
        <taxon>Rhinotermitidae</taxon>
        <taxon>Coptotermes</taxon>
    </lineage>
</organism>
<dbReference type="InterPro" id="IPR050753">
    <property type="entry name" value="Peptidase_M14_domain"/>
</dbReference>
<dbReference type="PROSITE" id="PS52035">
    <property type="entry name" value="PEPTIDASE_M14"/>
    <property type="match status" value="1"/>
</dbReference>
<keyword evidence="6" id="KW-0378">Hydrolase</keyword>
<dbReference type="PANTHER" id="PTHR11532">
    <property type="entry name" value="PROTEASE M14 CARBOXYPEPTIDASE"/>
    <property type="match status" value="1"/>
</dbReference>
<dbReference type="PANTHER" id="PTHR11532:SF84">
    <property type="entry name" value="CARBOXYPEPTIDASE M"/>
    <property type="match status" value="1"/>
</dbReference>
<dbReference type="PROSITE" id="PS00133">
    <property type="entry name" value="CARBOXYPEPT_ZN_2"/>
    <property type="match status" value="1"/>
</dbReference>
<keyword evidence="7" id="KW-0862">Zinc</keyword>
<dbReference type="Gene3D" id="3.40.630.10">
    <property type="entry name" value="Zn peptidases"/>
    <property type="match status" value="1"/>
</dbReference>
<accession>A0A6L2P8C2</accession>
<dbReference type="Proteomes" id="UP000502823">
    <property type="component" value="Unassembled WGS sequence"/>
</dbReference>
<dbReference type="InterPro" id="IPR000834">
    <property type="entry name" value="Peptidase_M14"/>
</dbReference>
<comment type="similarity">
    <text evidence="2 9">Belongs to the peptidase M14 family.</text>
</comment>
<sequence>MLADSKPLWLWGSVFLFVGVYSSPMLYFEYHNYSTLGQYLHDVATEYPNITSLYSIGETLRKRKLWVLEISNASKSSLGIPSVKLIANIHGNEAAGREILLHLIQFFVTTYSTDETVRWLLDNTRIHILPSLNPDGSEISEVGKCEKGPGRKNARGVDLNRSFPDYFQNNTKPRQCETQAIQDWLTSNTFVLSASLHGGALVANYPYDNVMENSKLRLYSNFSPMTQPYPPSVSPDDDVFRHLATVYASTHPTMHLGQPCNNMDKGFQGGISNGAAWYPLTGGMQDYNYIFHGCMELTLEISCCKHPLAQELPKLWDDNREALLKYISHVHQGVRGIIRDKSTHQPIRTTGLKIEGRDSYFRTSSRGEFWRILLPGTYKLLVHAAGYEPQTIEFTVSPLKQQKHSTPIWLDVNMPRVVRQATVVSDEVLLVMHPPEEATKLHHTATQKMVGLTKGYTTSPIPFTEITPTSMDLIKLANAFEAQLHNESEQPSFSEAAENGGITQISTKHTTFVLSMTSVCSVIYLFACMTV</sequence>
<dbReference type="OrthoDB" id="10249045at2759"/>
<dbReference type="GO" id="GO:0008270">
    <property type="term" value="F:zinc ion binding"/>
    <property type="evidence" value="ECO:0007669"/>
    <property type="project" value="InterPro"/>
</dbReference>
<evidence type="ECO:0000256" key="7">
    <source>
        <dbReference type="ARBA" id="ARBA00022833"/>
    </source>
</evidence>
<dbReference type="InParanoid" id="A0A6L2P8C2"/>
<dbReference type="Pfam" id="PF13620">
    <property type="entry name" value="CarboxypepD_reg"/>
    <property type="match status" value="1"/>
</dbReference>
<reference evidence="12" key="1">
    <citation type="submission" date="2020-01" db="EMBL/GenBank/DDBJ databases">
        <title>Draft genome sequence of the Termite Coptotermes fromosanus.</title>
        <authorList>
            <person name="Itakura S."/>
            <person name="Yosikawa Y."/>
            <person name="Umezawa K."/>
        </authorList>
    </citation>
    <scope>NUCLEOTIDE SEQUENCE [LARGE SCALE GENOMIC DNA]</scope>
</reference>
<evidence type="ECO:0000313" key="12">
    <source>
        <dbReference type="Proteomes" id="UP000502823"/>
    </source>
</evidence>
<evidence type="ECO:0000259" key="10">
    <source>
        <dbReference type="PROSITE" id="PS52035"/>
    </source>
</evidence>
<evidence type="ECO:0000256" key="9">
    <source>
        <dbReference type="PROSITE-ProRule" id="PRU01379"/>
    </source>
</evidence>
<evidence type="ECO:0000256" key="4">
    <source>
        <dbReference type="ARBA" id="ARBA00022670"/>
    </source>
</evidence>
<gene>
    <name evidence="11" type="ORF">Cfor_08889</name>
</gene>
<dbReference type="SUPFAM" id="SSF53187">
    <property type="entry name" value="Zn-dependent exopeptidases"/>
    <property type="match status" value="1"/>
</dbReference>
<dbReference type="InterPro" id="IPR057247">
    <property type="entry name" value="CARBOXYPEPT_ZN_2"/>
</dbReference>
<dbReference type="SMART" id="SM00631">
    <property type="entry name" value="Zn_pept"/>
    <property type="match status" value="1"/>
</dbReference>
<keyword evidence="8" id="KW-0325">Glycoprotein</keyword>
<keyword evidence="3" id="KW-0121">Carboxypeptidase</keyword>
<dbReference type="CDD" id="cd11308">
    <property type="entry name" value="Peptidase_M14NE-CP-C_like"/>
    <property type="match status" value="1"/>
</dbReference>
<dbReference type="PRINTS" id="PR00765">
    <property type="entry name" value="CRBOXYPTASEA"/>
</dbReference>
<dbReference type="FunFam" id="3.40.630.10:FF:000020">
    <property type="entry name" value="Carboxypeptidase D"/>
    <property type="match status" value="1"/>
</dbReference>
<dbReference type="Pfam" id="PF00246">
    <property type="entry name" value="Peptidase_M14"/>
    <property type="match status" value="1"/>
</dbReference>
<evidence type="ECO:0000256" key="6">
    <source>
        <dbReference type="ARBA" id="ARBA00022801"/>
    </source>
</evidence>
<evidence type="ECO:0000256" key="8">
    <source>
        <dbReference type="ARBA" id="ARBA00023180"/>
    </source>
</evidence>
<evidence type="ECO:0000256" key="3">
    <source>
        <dbReference type="ARBA" id="ARBA00022645"/>
    </source>
</evidence>
<comment type="caution">
    <text evidence="11">The sequence shown here is derived from an EMBL/GenBank/DDBJ whole genome shotgun (WGS) entry which is preliminary data.</text>
</comment>
<dbReference type="CDD" id="cd03858">
    <property type="entry name" value="M14_CP_N-E_like"/>
    <property type="match status" value="1"/>
</dbReference>